<dbReference type="AlphaFoldDB" id="A0A9W7GBC8"/>
<keyword evidence="2" id="KW-0812">Transmembrane</keyword>
<feature type="region of interest" description="Disordered" evidence="1">
    <location>
        <begin position="196"/>
        <end position="249"/>
    </location>
</feature>
<evidence type="ECO:0000256" key="1">
    <source>
        <dbReference type="SAM" id="MobiDB-lite"/>
    </source>
</evidence>
<accession>A0A9W7GBC8</accession>
<feature type="compositionally biased region" description="Polar residues" evidence="1">
    <location>
        <begin position="227"/>
        <end position="249"/>
    </location>
</feature>
<keyword evidence="2" id="KW-0472">Membrane</keyword>
<evidence type="ECO:0000313" key="3">
    <source>
        <dbReference type="EMBL" id="GMI40121.1"/>
    </source>
</evidence>
<evidence type="ECO:0000256" key="2">
    <source>
        <dbReference type="SAM" id="Phobius"/>
    </source>
</evidence>
<dbReference type="OrthoDB" id="201631at2759"/>
<protein>
    <submittedName>
        <fullName evidence="3">Uncharacterized protein</fullName>
    </submittedName>
</protein>
<proteinExistence type="predicted"/>
<evidence type="ECO:0000313" key="4">
    <source>
        <dbReference type="Proteomes" id="UP001165065"/>
    </source>
</evidence>
<reference evidence="4" key="1">
    <citation type="journal article" date="2023" name="Commun. Biol.">
        <title>Genome analysis of Parmales, the sister group of diatoms, reveals the evolutionary specialization of diatoms from phago-mixotrophs to photoautotrophs.</title>
        <authorList>
            <person name="Ban H."/>
            <person name="Sato S."/>
            <person name="Yoshikawa S."/>
            <person name="Yamada K."/>
            <person name="Nakamura Y."/>
            <person name="Ichinomiya M."/>
            <person name="Sato N."/>
            <person name="Blanc-Mathieu R."/>
            <person name="Endo H."/>
            <person name="Kuwata A."/>
            <person name="Ogata H."/>
        </authorList>
    </citation>
    <scope>NUCLEOTIDE SEQUENCE [LARGE SCALE GENOMIC DNA]</scope>
</reference>
<name>A0A9W7GBC8_9STRA</name>
<feature type="transmembrane region" description="Helical" evidence="2">
    <location>
        <begin position="107"/>
        <end position="127"/>
    </location>
</feature>
<dbReference type="Proteomes" id="UP001165065">
    <property type="component" value="Unassembled WGS sequence"/>
</dbReference>
<comment type="caution">
    <text evidence="3">The sequence shown here is derived from an EMBL/GenBank/DDBJ whole genome shotgun (WGS) entry which is preliminary data.</text>
</comment>
<feature type="transmembrane region" description="Helical" evidence="2">
    <location>
        <begin position="77"/>
        <end position="95"/>
    </location>
</feature>
<feature type="transmembrane region" description="Helical" evidence="2">
    <location>
        <begin position="133"/>
        <end position="155"/>
    </location>
</feature>
<gene>
    <name evidence="3" type="ORF">TrCOL_g12986</name>
</gene>
<dbReference type="EMBL" id="BRYA01000119">
    <property type="protein sequence ID" value="GMI40121.1"/>
    <property type="molecule type" value="Genomic_DNA"/>
</dbReference>
<sequence>MYAPLGKGLVVLSSFLVFLNGIIHVFHNVLNPWCSGQQTCIGPALRWNTGSTGFTSDSNADGWRTVLTTDLNTVLDVWSPILFGFILLSTSSARIRSSRPLIGSIAYSWTRMGTFLLIVALFGSFGYSGNFGIVTGMVCSGSAMYCFAVHFMGFVGGKRPCLNEEGEVSGTPLFDRIMSKRPGAFGSGVKMSQERKAAATSAAKPKRASAAPAKPSKSAYQGGKGPSNKSSVTGKQAYTTTQQFHARYR</sequence>
<keyword evidence="2" id="KW-1133">Transmembrane helix</keyword>
<organism evidence="3 4">
    <name type="scientific">Triparma columacea</name>
    <dbReference type="NCBI Taxonomy" id="722753"/>
    <lineage>
        <taxon>Eukaryota</taxon>
        <taxon>Sar</taxon>
        <taxon>Stramenopiles</taxon>
        <taxon>Ochrophyta</taxon>
        <taxon>Bolidophyceae</taxon>
        <taxon>Parmales</taxon>
        <taxon>Triparmaceae</taxon>
        <taxon>Triparma</taxon>
    </lineage>
</organism>
<feature type="transmembrane region" description="Helical" evidence="2">
    <location>
        <begin position="9"/>
        <end position="27"/>
    </location>
</feature>
<feature type="compositionally biased region" description="Low complexity" evidence="1">
    <location>
        <begin position="198"/>
        <end position="219"/>
    </location>
</feature>
<keyword evidence="4" id="KW-1185">Reference proteome</keyword>